<reference evidence="1 2" key="1">
    <citation type="journal article" date="2019" name="Nat. Med.">
        <title>A library of human gut bacterial isolates paired with longitudinal multiomics data enables mechanistic microbiome research.</title>
        <authorList>
            <person name="Poyet M."/>
            <person name="Groussin M."/>
            <person name="Gibbons S.M."/>
            <person name="Avila-Pacheco J."/>
            <person name="Jiang X."/>
            <person name="Kearney S.M."/>
            <person name="Perrotta A.R."/>
            <person name="Berdy B."/>
            <person name="Zhao S."/>
            <person name="Lieberman T.D."/>
            <person name="Swanson P.K."/>
            <person name="Smith M."/>
            <person name="Roesemann S."/>
            <person name="Alexander J.E."/>
            <person name="Rich S.A."/>
            <person name="Livny J."/>
            <person name="Vlamakis H."/>
            <person name="Clish C."/>
            <person name="Bullock K."/>
            <person name="Deik A."/>
            <person name="Scott J."/>
            <person name="Pierce K.A."/>
            <person name="Xavier R.J."/>
            <person name="Alm E.J."/>
        </authorList>
    </citation>
    <scope>NUCLEOTIDE SEQUENCE [LARGE SCALE GENOMIC DNA]</scope>
    <source>
        <strain evidence="1 2">BIOML-A73</strain>
    </source>
</reference>
<dbReference type="Proteomes" id="UP000474077">
    <property type="component" value="Unassembled WGS sequence"/>
</dbReference>
<sequence length="197" mass="23111">MNSLILSIICPIVVILIAWGSKFIYQKYYEERPKLNLQTSIELTSRKILPNKSHILTWRYECTLKNVSEYTARNISIGEITYDGTSPLFDGIVNGNKLFNEQSHLDKNEEIAFEISTSYLTKPDELMKYTIENGIKIYLPGIKIPNPEQYFRPKRLDGFYLLIKYYNSKGVPFYTLFKKTKTTKVNKYLRKEPKKKN</sequence>
<organism evidence="1 2">
    <name type="scientific">Bacteroides xylanisolvens</name>
    <dbReference type="NCBI Taxonomy" id="371601"/>
    <lineage>
        <taxon>Bacteria</taxon>
        <taxon>Pseudomonadati</taxon>
        <taxon>Bacteroidota</taxon>
        <taxon>Bacteroidia</taxon>
        <taxon>Bacteroidales</taxon>
        <taxon>Bacteroidaceae</taxon>
        <taxon>Bacteroides</taxon>
    </lineage>
</organism>
<dbReference type="AlphaFoldDB" id="A0A4Q5DAW2"/>
<accession>A0A4Q5DAW2</accession>
<evidence type="ECO:0000313" key="1">
    <source>
        <dbReference type="EMBL" id="KAB6079545.1"/>
    </source>
</evidence>
<proteinExistence type="predicted"/>
<dbReference type="RefSeq" id="WP_149921538.1">
    <property type="nucleotide sequence ID" value="NZ_JAPNNX010000017.1"/>
</dbReference>
<gene>
    <name evidence="1" type="ORF">GA560_19470</name>
</gene>
<comment type="caution">
    <text evidence="1">The sequence shown here is derived from an EMBL/GenBank/DDBJ whole genome shotgun (WGS) entry which is preliminary data.</text>
</comment>
<dbReference type="EMBL" id="WDER01000067">
    <property type="protein sequence ID" value="KAB6079545.1"/>
    <property type="molecule type" value="Genomic_DNA"/>
</dbReference>
<protein>
    <submittedName>
        <fullName evidence="1">Uncharacterized protein</fullName>
    </submittedName>
</protein>
<evidence type="ECO:0000313" key="2">
    <source>
        <dbReference type="Proteomes" id="UP000474077"/>
    </source>
</evidence>
<name>A0A4Q5DAW2_9BACE</name>